<organism evidence="2 3">
    <name type="scientific">Blattamonas nauphoetae</name>
    <dbReference type="NCBI Taxonomy" id="2049346"/>
    <lineage>
        <taxon>Eukaryota</taxon>
        <taxon>Metamonada</taxon>
        <taxon>Preaxostyla</taxon>
        <taxon>Oxymonadida</taxon>
        <taxon>Blattamonas</taxon>
    </lineage>
</organism>
<feature type="transmembrane region" description="Helical" evidence="1">
    <location>
        <begin position="102"/>
        <end position="121"/>
    </location>
</feature>
<feature type="transmembrane region" description="Helical" evidence="1">
    <location>
        <begin position="127"/>
        <end position="146"/>
    </location>
</feature>
<evidence type="ECO:0000256" key="1">
    <source>
        <dbReference type="SAM" id="Phobius"/>
    </source>
</evidence>
<dbReference type="EMBL" id="JARBJD010000144">
    <property type="protein sequence ID" value="KAK2950039.1"/>
    <property type="molecule type" value="Genomic_DNA"/>
</dbReference>
<accession>A0ABQ9XF47</accession>
<keyword evidence="1" id="KW-1133">Transmembrane helix</keyword>
<comment type="caution">
    <text evidence="2">The sequence shown here is derived from an EMBL/GenBank/DDBJ whole genome shotgun (WGS) entry which is preliminary data.</text>
</comment>
<evidence type="ECO:0000313" key="2">
    <source>
        <dbReference type="EMBL" id="KAK2950039.1"/>
    </source>
</evidence>
<keyword evidence="1" id="KW-0472">Membrane</keyword>
<protein>
    <submittedName>
        <fullName evidence="2">Uncharacterized protein</fullName>
    </submittedName>
</protein>
<evidence type="ECO:0000313" key="3">
    <source>
        <dbReference type="Proteomes" id="UP001281761"/>
    </source>
</evidence>
<dbReference type="Proteomes" id="UP001281761">
    <property type="component" value="Unassembled WGS sequence"/>
</dbReference>
<gene>
    <name evidence="2" type="ORF">BLNAU_15074</name>
</gene>
<name>A0ABQ9XF47_9EUKA</name>
<reference evidence="2 3" key="1">
    <citation type="journal article" date="2022" name="bioRxiv">
        <title>Genomics of Preaxostyla Flagellates Illuminates Evolutionary Transitions and the Path Towards Mitochondrial Loss.</title>
        <authorList>
            <person name="Novak L.V.F."/>
            <person name="Treitli S.C."/>
            <person name="Pyrih J."/>
            <person name="Halakuc P."/>
            <person name="Pipaliya S.V."/>
            <person name="Vacek V."/>
            <person name="Brzon O."/>
            <person name="Soukal P."/>
            <person name="Eme L."/>
            <person name="Dacks J.B."/>
            <person name="Karnkowska A."/>
            <person name="Elias M."/>
            <person name="Hampl V."/>
        </authorList>
    </citation>
    <scope>NUCLEOTIDE SEQUENCE [LARGE SCALE GENOMIC DNA]</scope>
    <source>
        <strain evidence="2">NAU3</strain>
        <tissue evidence="2">Gut</tissue>
    </source>
</reference>
<keyword evidence="3" id="KW-1185">Reference proteome</keyword>
<sequence length="222" mass="25504">MQLSQYHLEWMTCNNPDLIWTERNEILMIQYLNVLITLHRPNRHLQYTCLVDQRGHFHPHYVPQTITPISNRYLPRTISPPLHVLLLHAPILHRHDQRISTAMCADIAVFHLIGMICSFVGNDKTRLNTIMWIVWALAFLGVSVVGPSQIQTKPPTVQPASSPTPVILSVNNQKITRKLPHSQYIRSINHNTSRPPTSGHYLQSKLLSEHPSRKVQKYPSVS</sequence>
<keyword evidence="1" id="KW-0812">Transmembrane</keyword>
<proteinExistence type="predicted"/>